<feature type="transmembrane region" description="Helical" evidence="1">
    <location>
        <begin position="332"/>
        <end position="351"/>
    </location>
</feature>
<dbReference type="InterPro" id="IPR001036">
    <property type="entry name" value="Acrflvin-R"/>
</dbReference>
<evidence type="ECO:0000259" key="2">
    <source>
        <dbReference type="PROSITE" id="PS50156"/>
    </source>
</evidence>
<feature type="transmembrane region" description="Helical" evidence="1">
    <location>
        <begin position="428"/>
        <end position="448"/>
    </location>
</feature>
<proteinExistence type="predicted"/>
<dbReference type="Gene3D" id="3.30.2090.10">
    <property type="entry name" value="Multidrug efflux transporter AcrB TolC docking domain, DN and DC subdomains"/>
    <property type="match status" value="2"/>
</dbReference>
<dbReference type="SUPFAM" id="SSF82693">
    <property type="entry name" value="Multidrug efflux transporter AcrB pore domain, PN1, PN2, PC1 and PC2 subdomains"/>
    <property type="match status" value="3"/>
</dbReference>
<dbReference type="Gene3D" id="3.30.70.1430">
    <property type="entry name" value="Multidrug efflux transporter AcrB pore domain"/>
    <property type="match status" value="2"/>
</dbReference>
<keyword evidence="1" id="KW-0472">Membrane</keyword>
<reference evidence="3" key="2">
    <citation type="journal article" date="2024" name="Antonie Van Leeuwenhoek">
        <title>Roseihalotalea indica gen. nov., sp. nov., a halophilic Bacteroidetes from mesopelagic Southwest Indian Ocean with higher carbohydrate metabolic potential.</title>
        <authorList>
            <person name="Chen B."/>
            <person name="Zhang M."/>
            <person name="Lin D."/>
            <person name="Ye J."/>
            <person name="Tang K."/>
        </authorList>
    </citation>
    <scope>NUCLEOTIDE SEQUENCE</scope>
    <source>
        <strain evidence="3">TK19036</strain>
    </source>
</reference>
<feature type="domain" description="SSD" evidence="2">
    <location>
        <begin position="342"/>
        <end position="485"/>
    </location>
</feature>
<feature type="transmembrane region" description="Helical" evidence="1">
    <location>
        <begin position="356"/>
        <end position="374"/>
    </location>
</feature>
<dbReference type="InterPro" id="IPR027463">
    <property type="entry name" value="AcrB_DN_DC_subdom"/>
</dbReference>
<keyword evidence="1" id="KW-1133">Transmembrane helix</keyword>
<dbReference type="GO" id="GO:0042910">
    <property type="term" value="F:xenobiotic transmembrane transporter activity"/>
    <property type="evidence" value="ECO:0007669"/>
    <property type="project" value="TreeGrafter"/>
</dbReference>
<sequence length="1026" mass="113238">MKLPSIAIKNYQFVLILVALASLYGLSSYLTMKRSEDPFMNGPYYMITVVYPGTGPKDMEELVVDPIEEVIDELEDIKQINTTIDEGLAFIQVEGMWGVDPDEQYDEVVAEINSVKPSLPDDIFQIDVTHSTPKEVSIMQLALTSETASYSRMQDYAEDLEKKLEKVSGVRTVEVLAYPEQEVRVSLDFQKMANQNVALSQVINTLRGNNANVPGGNVKSGGRSFTVKTSGGYKTVEEVESTAIASGNGKLVYLRDIADVHFDYEDQQYYGRFNGKKALFLSITQKEEVNILELTEQIDIVLDEFTAQLPNELGLHQTFVQGPSVAQRIQGFMANLGQGVALIGIIVLIFLGVRSAAVIITVIPTTIIISIGLLNGTGFGLHQISIVGLVIALGLLVDNAIVVVENITRFMQEGYTLRQAAVKGTAEVGTAVISSTVTTVLSFMPLAIMNDSVGEFLRSMPLIVIFALITSLILALTFTPILSRYGLKAPRRGQKPSWIDRAIQRTINGPYRQMLNFGLRRPAITLALAVLTFVGGIALFPLVGVSLFPTADKPLYLVDIETPKGSNLDKTDAAARFVESVVDTLPGVVSYATNVGHGNPQIYYNRFSKSYTRNYAQVLVNLEEYEEENFYATLHQLRDTFKQYPEARITLSELKQGVPVEAPVAIKIIGKDLETIKAIGSDVEKLIKDTPGTVNTYNPLAIDKTDIKVDINRDKAGLIGLSLYDIDLAVRTSLTGLAVDEMTMDNGDQFNIVVRLPYDQQLTLDDFNKIYTTNLTGDKVPLNQVAQLTFDRSNSQIDHYNTDRTVTITADVLDDYNIMAVTQQVLDKLDQYEFPEGYSYYPAGEYEAQQESFGNTGQSLLIALIAIFAVLVLQFKSFRQPLIVFTAIPLAFTGSIVALFLTGWTFSFFAFVGFTSLVGIVINTSIILIDYTNQLRDSGMRMVRAIKKAAETRFKPIVLTTLTTILGLLPLTLSSGDLWPPLGWTIIGGMVSSTFLTLLIVPILYKLFSRDQVPELEEEEALVGAH</sequence>
<feature type="transmembrane region" description="Helical" evidence="1">
    <location>
        <begin position="882"/>
        <end position="902"/>
    </location>
</feature>
<dbReference type="Pfam" id="PF00873">
    <property type="entry name" value="ACR_tran"/>
    <property type="match status" value="1"/>
</dbReference>
<dbReference type="EMBL" id="CP120682">
    <property type="protein sequence ID" value="WKN37814.1"/>
    <property type="molecule type" value="Genomic_DNA"/>
</dbReference>
<dbReference type="PRINTS" id="PR00702">
    <property type="entry name" value="ACRIFLAVINRP"/>
</dbReference>
<feature type="transmembrane region" description="Helical" evidence="1">
    <location>
        <begin position="523"/>
        <end position="548"/>
    </location>
</feature>
<feature type="transmembrane region" description="Helical" evidence="1">
    <location>
        <begin position="983"/>
        <end position="1005"/>
    </location>
</feature>
<feature type="transmembrane region" description="Helical" evidence="1">
    <location>
        <begin position="460"/>
        <end position="482"/>
    </location>
</feature>
<dbReference type="PANTHER" id="PTHR32063:SF24">
    <property type="entry name" value="CATION EFFLUX SYSTEM (ACRB_ACRD_ACRF FAMILY)"/>
    <property type="match status" value="1"/>
</dbReference>
<dbReference type="Gene3D" id="3.30.70.1440">
    <property type="entry name" value="Multidrug efflux transporter AcrB pore domain"/>
    <property type="match status" value="1"/>
</dbReference>
<name>A0AA49GTX8_9BACT</name>
<reference evidence="3" key="1">
    <citation type="journal article" date="2023" name="Comput. Struct. Biotechnol. J.">
        <title>Discovery of a novel marine Bacteroidetes with a rich repertoire of carbohydrate-active enzymes.</title>
        <authorList>
            <person name="Chen B."/>
            <person name="Liu G."/>
            <person name="Chen Q."/>
            <person name="Wang H."/>
            <person name="Liu L."/>
            <person name="Tang K."/>
        </authorList>
    </citation>
    <scope>NUCLEOTIDE SEQUENCE</scope>
    <source>
        <strain evidence="3">TK19036</strain>
    </source>
</reference>
<feature type="transmembrane region" description="Helical" evidence="1">
    <location>
        <begin position="952"/>
        <end position="971"/>
    </location>
</feature>
<dbReference type="PROSITE" id="PS50156">
    <property type="entry name" value="SSD"/>
    <property type="match status" value="1"/>
</dbReference>
<organism evidence="3">
    <name type="scientific">Roseihalotalea indica</name>
    <dbReference type="NCBI Taxonomy" id="2867963"/>
    <lineage>
        <taxon>Bacteria</taxon>
        <taxon>Pseudomonadati</taxon>
        <taxon>Bacteroidota</taxon>
        <taxon>Cytophagia</taxon>
        <taxon>Cytophagales</taxon>
        <taxon>Catalimonadaceae</taxon>
        <taxon>Roseihalotalea</taxon>
    </lineage>
</organism>
<dbReference type="GO" id="GO:0005886">
    <property type="term" value="C:plasma membrane"/>
    <property type="evidence" value="ECO:0007669"/>
    <property type="project" value="TreeGrafter"/>
</dbReference>
<dbReference type="SUPFAM" id="SSF82866">
    <property type="entry name" value="Multidrug efflux transporter AcrB transmembrane domain"/>
    <property type="match status" value="2"/>
</dbReference>
<feature type="transmembrane region" description="Helical" evidence="1">
    <location>
        <begin position="857"/>
        <end position="875"/>
    </location>
</feature>
<evidence type="ECO:0000256" key="1">
    <source>
        <dbReference type="SAM" id="Phobius"/>
    </source>
</evidence>
<feature type="transmembrane region" description="Helical" evidence="1">
    <location>
        <begin position="908"/>
        <end position="931"/>
    </location>
</feature>
<feature type="transmembrane region" description="Helical" evidence="1">
    <location>
        <begin position="386"/>
        <end position="407"/>
    </location>
</feature>
<accession>A0AA49GTX8</accession>
<dbReference type="InterPro" id="IPR000731">
    <property type="entry name" value="SSD"/>
</dbReference>
<dbReference type="SUPFAM" id="SSF82714">
    <property type="entry name" value="Multidrug efflux transporter AcrB TolC docking domain, DN and DC subdomains"/>
    <property type="match status" value="2"/>
</dbReference>
<keyword evidence="1" id="KW-0812">Transmembrane</keyword>
<dbReference type="Gene3D" id="3.30.70.1320">
    <property type="entry name" value="Multidrug efflux transporter AcrB pore domain like"/>
    <property type="match status" value="1"/>
</dbReference>
<gene>
    <name evidence="3" type="ORF">K4G66_03710</name>
</gene>
<dbReference type="PANTHER" id="PTHR32063">
    <property type="match status" value="1"/>
</dbReference>
<protein>
    <submittedName>
        <fullName evidence="3">Efflux RND transporter permease subunit</fullName>
    </submittedName>
</protein>
<dbReference type="Gene3D" id="1.20.1640.10">
    <property type="entry name" value="Multidrug efflux transporter AcrB transmembrane domain"/>
    <property type="match status" value="2"/>
</dbReference>
<evidence type="ECO:0000313" key="3">
    <source>
        <dbReference type="EMBL" id="WKN37814.1"/>
    </source>
</evidence>
<dbReference type="AlphaFoldDB" id="A0AA49GTX8"/>